<dbReference type="Gene3D" id="1.10.443.10">
    <property type="entry name" value="Intergrase catalytic core"/>
    <property type="match status" value="1"/>
</dbReference>
<comment type="caution">
    <text evidence="3">The sequence shown here is derived from an EMBL/GenBank/DDBJ whole genome shotgun (WGS) entry which is preliminary data.</text>
</comment>
<dbReference type="InterPro" id="IPR011010">
    <property type="entry name" value="DNA_brk_join_enz"/>
</dbReference>
<keyword evidence="4" id="KW-1185">Reference proteome</keyword>
<reference evidence="3 4" key="1">
    <citation type="journal article" date="2020" name="Microorganisms">
        <title>Osmotic Adaptation and Compatible Solute Biosynthesis of Phototrophic Bacteria as Revealed from Genome Analyses.</title>
        <authorList>
            <person name="Imhoff J.F."/>
            <person name="Rahn T."/>
            <person name="Kunzel S."/>
            <person name="Keller A."/>
            <person name="Neulinger S.C."/>
        </authorList>
    </citation>
    <scope>NUCLEOTIDE SEQUENCE [LARGE SCALE GENOMIC DNA]</scope>
    <source>
        <strain evidence="3 4">DSM 6210</strain>
    </source>
</reference>
<proteinExistence type="predicted"/>
<dbReference type="SUPFAM" id="SSF56349">
    <property type="entry name" value="DNA breaking-rejoining enzymes"/>
    <property type="match status" value="1"/>
</dbReference>
<accession>A0ABS1CCV9</accession>
<dbReference type="InterPro" id="IPR013762">
    <property type="entry name" value="Integrase-like_cat_sf"/>
</dbReference>
<name>A0ABS1CCV9_9GAMM</name>
<keyword evidence="1" id="KW-0233">DNA recombination</keyword>
<protein>
    <recommendedName>
        <fullName evidence="2">Tyr recombinase domain-containing protein</fullName>
    </recommendedName>
</protein>
<dbReference type="Proteomes" id="UP000748752">
    <property type="component" value="Unassembled WGS sequence"/>
</dbReference>
<evidence type="ECO:0000256" key="1">
    <source>
        <dbReference type="ARBA" id="ARBA00023172"/>
    </source>
</evidence>
<sequence length="103" mass="11578">MAPGNQAFNAVLFVFRHVLGKEFGQVDGVARAKKRPYVPVVLSREEVQRVLSHLAPPFEFPAQLLRGCGLRLFECLKLRVQDVNLEIGPLTVHDGKGQKDRTR</sequence>
<dbReference type="InterPro" id="IPR002104">
    <property type="entry name" value="Integrase_catalytic"/>
</dbReference>
<dbReference type="EMBL" id="NRRV01000004">
    <property type="protein sequence ID" value="MBK1629735.1"/>
    <property type="molecule type" value="Genomic_DNA"/>
</dbReference>
<dbReference type="RefSeq" id="WP_200233985.1">
    <property type="nucleotide sequence ID" value="NZ_NRRV01000004.1"/>
</dbReference>
<evidence type="ECO:0000313" key="3">
    <source>
        <dbReference type="EMBL" id="MBK1629735.1"/>
    </source>
</evidence>
<organism evidence="3 4">
    <name type="scientific">Thiohalocapsa halophila</name>
    <dbReference type="NCBI Taxonomy" id="69359"/>
    <lineage>
        <taxon>Bacteria</taxon>
        <taxon>Pseudomonadati</taxon>
        <taxon>Pseudomonadota</taxon>
        <taxon>Gammaproteobacteria</taxon>
        <taxon>Chromatiales</taxon>
        <taxon>Chromatiaceae</taxon>
        <taxon>Thiohalocapsa</taxon>
    </lineage>
</organism>
<gene>
    <name evidence="3" type="ORF">CKO31_03060</name>
</gene>
<feature type="domain" description="Tyr recombinase" evidence="2">
    <location>
        <begin position="37"/>
        <end position="103"/>
    </location>
</feature>
<dbReference type="PROSITE" id="PS51898">
    <property type="entry name" value="TYR_RECOMBINASE"/>
    <property type="match status" value="1"/>
</dbReference>
<evidence type="ECO:0000313" key="4">
    <source>
        <dbReference type="Proteomes" id="UP000748752"/>
    </source>
</evidence>
<evidence type="ECO:0000259" key="2">
    <source>
        <dbReference type="PROSITE" id="PS51898"/>
    </source>
</evidence>